<keyword evidence="8" id="KW-0119">Carbohydrate metabolism</keyword>
<protein>
    <recommendedName>
        <fullName evidence="11">Beta-phosphoglucomutase</fullName>
        <ecNumber evidence="10">5.4.2.6</ecNumber>
    </recommendedName>
</protein>
<feature type="binding site" evidence="13">
    <location>
        <begin position="10"/>
        <end position="12"/>
    </location>
    <ligand>
        <name>substrate</name>
    </ligand>
</feature>
<evidence type="ECO:0000256" key="8">
    <source>
        <dbReference type="ARBA" id="ARBA00023277"/>
    </source>
</evidence>
<dbReference type="GO" id="GO:0000287">
    <property type="term" value="F:magnesium ion binding"/>
    <property type="evidence" value="ECO:0007669"/>
    <property type="project" value="InterPro"/>
</dbReference>
<dbReference type="GO" id="GO:0005737">
    <property type="term" value="C:cytoplasm"/>
    <property type="evidence" value="ECO:0007669"/>
    <property type="project" value="UniProtKB-SubCell"/>
</dbReference>
<feature type="binding site" evidence="14">
    <location>
        <position position="12"/>
    </location>
    <ligand>
        <name>Mg(2+)</name>
        <dbReference type="ChEBI" id="CHEBI:18420"/>
    </ligand>
</feature>
<dbReference type="InterPro" id="IPR051600">
    <property type="entry name" value="Beta-PGM-like"/>
</dbReference>
<dbReference type="AlphaFoldDB" id="A0AAE9XMW5"/>
<evidence type="ECO:0000256" key="15">
    <source>
        <dbReference type="PIRSR" id="PIRSR610972-4"/>
    </source>
</evidence>
<feature type="binding site" evidence="13">
    <location>
        <begin position="117"/>
        <end position="121"/>
    </location>
    <ligand>
        <name>substrate</name>
    </ligand>
</feature>
<proteinExistence type="inferred from homology"/>
<evidence type="ECO:0000256" key="3">
    <source>
        <dbReference type="ARBA" id="ARBA00022490"/>
    </source>
</evidence>
<feature type="active site" description="Proton donor/acceptor" evidence="12">
    <location>
        <position position="10"/>
    </location>
</feature>
<dbReference type="CDD" id="cd02598">
    <property type="entry name" value="HAD_BPGM"/>
    <property type="match status" value="1"/>
</dbReference>
<feature type="binding site" evidence="13">
    <location>
        <position position="148"/>
    </location>
    <ligand>
        <name>substrate</name>
    </ligand>
</feature>
<feature type="binding site" evidence="14">
    <location>
        <position position="10"/>
    </location>
    <ligand>
        <name>Mg(2+)</name>
        <dbReference type="ChEBI" id="CHEBI:18420"/>
    </ligand>
</feature>
<evidence type="ECO:0000256" key="14">
    <source>
        <dbReference type="PIRSR" id="PIRSR610972-3"/>
    </source>
</evidence>
<gene>
    <name evidence="16" type="primary">pgmB</name>
    <name evidence="16" type="ORF">PML95_07370</name>
</gene>
<dbReference type="NCBIfam" id="TIGR02009">
    <property type="entry name" value="PGMB-YQAB-SF"/>
    <property type="match status" value="1"/>
</dbReference>
<evidence type="ECO:0000256" key="4">
    <source>
        <dbReference type="ARBA" id="ARBA00022553"/>
    </source>
</evidence>
<keyword evidence="5 14" id="KW-0479">Metal-binding</keyword>
<feature type="binding site" evidence="14">
    <location>
        <position position="173"/>
    </location>
    <ligand>
        <name>Mg(2+)</name>
        <dbReference type="ChEBI" id="CHEBI:18420"/>
    </ligand>
</feature>
<dbReference type="EC" id="5.4.2.6" evidence="10"/>
<evidence type="ECO:0000313" key="16">
    <source>
        <dbReference type="EMBL" id="WCG22214.1"/>
    </source>
</evidence>
<dbReference type="InterPro" id="IPR036412">
    <property type="entry name" value="HAD-like_sf"/>
</dbReference>
<dbReference type="NCBIfam" id="TIGR01990">
    <property type="entry name" value="bPGM"/>
    <property type="match status" value="1"/>
</dbReference>
<feature type="binding site" evidence="13">
    <location>
        <begin position="45"/>
        <end position="50"/>
    </location>
    <ligand>
        <name>substrate</name>
    </ligand>
</feature>
<keyword evidence="3" id="KW-0963">Cytoplasm</keyword>
<dbReference type="FunFam" id="1.10.150.240:FF:000010">
    <property type="entry name" value="Beta-phosphoglucomutase"/>
    <property type="match status" value="1"/>
</dbReference>
<evidence type="ECO:0000256" key="11">
    <source>
        <dbReference type="ARBA" id="ARBA00044991"/>
    </source>
</evidence>
<comment type="cofactor">
    <cofactor evidence="14">
        <name>Mg(2+)</name>
        <dbReference type="ChEBI" id="CHEBI:18420"/>
    </cofactor>
    <text evidence="14">Binds 2 magnesium ions per subunit.</text>
</comment>
<evidence type="ECO:0000256" key="5">
    <source>
        <dbReference type="ARBA" id="ARBA00022723"/>
    </source>
</evidence>
<dbReference type="GO" id="GO:0005975">
    <property type="term" value="P:carbohydrate metabolic process"/>
    <property type="evidence" value="ECO:0007669"/>
    <property type="project" value="InterPro"/>
</dbReference>
<dbReference type="InterPro" id="IPR006439">
    <property type="entry name" value="HAD-SF_hydro_IA"/>
</dbReference>
<dbReference type="InterPro" id="IPR010972">
    <property type="entry name" value="Beta-PGM"/>
</dbReference>
<evidence type="ECO:0000256" key="13">
    <source>
        <dbReference type="PIRSR" id="PIRSR610972-2"/>
    </source>
</evidence>
<dbReference type="SFLD" id="SFLDG01135">
    <property type="entry name" value="C1.5.6:_HAD__Beta-PGM__Phospha"/>
    <property type="match status" value="1"/>
</dbReference>
<dbReference type="RefSeq" id="WP_272163150.1">
    <property type="nucleotide sequence ID" value="NZ_CP116507.1"/>
</dbReference>
<accession>A0AAE9XMW5</accession>
<feature type="site" description="Important for catalytic activity and assists the phosphoryl transfer reaction to Asp8 by balancing charge and orienting the reacting groups" evidence="15">
    <location>
        <position position="117"/>
    </location>
</feature>
<evidence type="ECO:0000256" key="6">
    <source>
        <dbReference type="ARBA" id="ARBA00022842"/>
    </source>
</evidence>
<dbReference type="Gene3D" id="3.40.50.1000">
    <property type="entry name" value="HAD superfamily/HAD-like"/>
    <property type="match status" value="1"/>
</dbReference>
<reference evidence="16" key="1">
    <citation type="submission" date="2023-01" db="EMBL/GenBank/DDBJ databases">
        <title>Oxazolidinone resistance genes in florfenicol resistant enterococci from beef cattle and veal calves at slaughter.</title>
        <authorList>
            <person name="Biggel M."/>
        </authorList>
    </citation>
    <scope>NUCLEOTIDE SEQUENCE</scope>
    <source>
        <strain evidence="16">K204-1</strain>
    </source>
</reference>
<feature type="binding site" evidence="13">
    <location>
        <position position="79"/>
    </location>
    <ligand>
        <name>substrate</name>
    </ligand>
</feature>
<dbReference type="PANTHER" id="PTHR46193">
    <property type="entry name" value="6-PHOSPHOGLUCONATE PHOSPHATASE"/>
    <property type="match status" value="1"/>
</dbReference>
<evidence type="ECO:0000256" key="12">
    <source>
        <dbReference type="PIRSR" id="PIRSR610972-1"/>
    </source>
</evidence>
<feature type="binding site" evidence="13">
    <location>
        <position position="26"/>
    </location>
    <ligand>
        <name>substrate</name>
    </ligand>
</feature>
<feature type="site" description="Important for catalytic activity and assists the phosphoryl transfer reaction to Asp8 by balancing charge and orienting the reacting groups" evidence="15">
    <location>
        <position position="148"/>
    </location>
</feature>
<feature type="active site" description="Proton donor/acceptor" evidence="12">
    <location>
        <position position="12"/>
    </location>
</feature>
<feature type="binding site" evidence="13">
    <location>
        <position position="53"/>
    </location>
    <ligand>
        <name>substrate</name>
    </ligand>
</feature>
<comment type="catalytic activity">
    <reaction evidence="9">
        <text>beta-D-glucose 1-phosphate = beta-D-glucose 6-phosphate</text>
        <dbReference type="Rhea" id="RHEA:20113"/>
        <dbReference type="ChEBI" id="CHEBI:57684"/>
        <dbReference type="ChEBI" id="CHEBI:58247"/>
        <dbReference type="EC" id="5.4.2.6"/>
    </reaction>
</comment>
<evidence type="ECO:0000256" key="1">
    <source>
        <dbReference type="ARBA" id="ARBA00004496"/>
    </source>
</evidence>
<dbReference type="EMBL" id="CP116507">
    <property type="protein sequence ID" value="WCG22214.1"/>
    <property type="molecule type" value="Genomic_DNA"/>
</dbReference>
<dbReference type="PANTHER" id="PTHR46193:SF18">
    <property type="entry name" value="HEXITOL PHOSPHATASE B"/>
    <property type="match status" value="1"/>
</dbReference>
<dbReference type="InterPro" id="IPR010976">
    <property type="entry name" value="B-phosphoglucomutase_hydrolase"/>
</dbReference>
<evidence type="ECO:0000256" key="7">
    <source>
        <dbReference type="ARBA" id="ARBA00023235"/>
    </source>
</evidence>
<evidence type="ECO:0000256" key="9">
    <source>
        <dbReference type="ARBA" id="ARBA00044926"/>
    </source>
</evidence>
<evidence type="ECO:0000313" key="17">
    <source>
        <dbReference type="Proteomes" id="UP001179600"/>
    </source>
</evidence>
<keyword evidence="6 14" id="KW-0460">Magnesium</keyword>
<comment type="subcellular location">
    <subcellularLocation>
        <location evidence="1">Cytoplasm</location>
    </subcellularLocation>
</comment>
<dbReference type="InterPro" id="IPR023214">
    <property type="entry name" value="HAD_sf"/>
</dbReference>
<evidence type="ECO:0000256" key="10">
    <source>
        <dbReference type="ARBA" id="ARBA00044968"/>
    </source>
</evidence>
<dbReference type="InterPro" id="IPR023198">
    <property type="entry name" value="PGP-like_dom2"/>
</dbReference>
<keyword evidence="4" id="KW-0597">Phosphoprotein</keyword>
<dbReference type="Proteomes" id="UP001179600">
    <property type="component" value="Chromosome"/>
</dbReference>
<dbReference type="SFLD" id="SFLDS00003">
    <property type="entry name" value="Haloacid_Dehalogenase"/>
    <property type="match status" value="1"/>
</dbReference>
<evidence type="ECO:0000256" key="2">
    <source>
        <dbReference type="ARBA" id="ARBA00006171"/>
    </source>
</evidence>
<feature type="binding site" evidence="14">
    <location>
        <position position="172"/>
    </location>
    <ligand>
        <name>Mg(2+)</name>
        <dbReference type="ChEBI" id="CHEBI:18420"/>
    </ligand>
</feature>
<dbReference type="Pfam" id="PF00702">
    <property type="entry name" value="Hydrolase"/>
    <property type="match status" value="1"/>
</dbReference>
<keyword evidence="7 16" id="KW-0413">Isomerase</keyword>
<dbReference type="SFLD" id="SFLDG01129">
    <property type="entry name" value="C1.5:_HAD__Beta-PGM__Phosphata"/>
    <property type="match status" value="1"/>
</dbReference>
<name>A0AAE9XMW5_9ENTE</name>
<sequence length="224" mass="24741">MSKIKAFIFDLDGVITDSAEYHYHAWKNLANELGINIDREFNEKLKGISRMDSLERILVHGNQQDRYSEKEKEQLAAKKNDEYVTLIEQISEKDILPGIATLIDDLKLHGYQLAIASASKNAPAILSYLGIKEKFDAIVDPSTITKGKPDPAIFLEAAKLLKVEPAACVGIEDAEAGIESINKAGMFSVGVGNEEAMKDAHYYVTSTAELSLEQILKEVEKANV</sequence>
<organism evidence="16 17">
    <name type="scientific">Vagococcus lutrae</name>
    <dbReference type="NCBI Taxonomy" id="81947"/>
    <lineage>
        <taxon>Bacteria</taxon>
        <taxon>Bacillati</taxon>
        <taxon>Bacillota</taxon>
        <taxon>Bacilli</taxon>
        <taxon>Lactobacillales</taxon>
        <taxon>Enterococcaceae</taxon>
        <taxon>Vagococcus</taxon>
    </lineage>
</organism>
<dbReference type="NCBIfam" id="TIGR01509">
    <property type="entry name" value="HAD-SF-IA-v3"/>
    <property type="match status" value="1"/>
</dbReference>
<dbReference type="GO" id="GO:0008801">
    <property type="term" value="F:beta-phosphoglucomutase activity"/>
    <property type="evidence" value="ECO:0007669"/>
    <property type="project" value="UniProtKB-EC"/>
</dbReference>
<dbReference type="Gene3D" id="1.10.150.240">
    <property type="entry name" value="Putative phosphatase, domain 2"/>
    <property type="match status" value="1"/>
</dbReference>
<dbReference type="SUPFAM" id="SSF56784">
    <property type="entry name" value="HAD-like"/>
    <property type="match status" value="1"/>
</dbReference>
<comment type="similarity">
    <text evidence="2">Belongs to the HAD-like hydrolase superfamily. CbbY/CbbZ/Gph/YieH family.</text>
</comment>